<comment type="subcellular location">
    <subcellularLocation>
        <location evidence="2">Endoplasmic reticulum membrane</location>
        <topology evidence="2">Peripheral membrane protein</topology>
    </subcellularLocation>
    <subcellularLocation>
        <location evidence="1">Golgi apparatus membrane</location>
        <topology evidence="1">Peripheral membrane protein</topology>
    </subcellularLocation>
</comment>
<feature type="binding site" evidence="14">
    <location>
        <position position="275"/>
    </location>
    <ligand>
        <name>GTP</name>
        <dbReference type="ChEBI" id="CHEBI:37565"/>
    </ligand>
</feature>
<evidence type="ECO:0000256" key="13">
    <source>
        <dbReference type="PIRSR" id="PIRSR606687-1"/>
    </source>
</evidence>
<dbReference type="SMART" id="SM00177">
    <property type="entry name" value="ARF"/>
    <property type="match status" value="1"/>
</dbReference>
<comment type="similarity">
    <text evidence="3 17">Belongs to the small GTPase superfamily. SAR1 family.</text>
</comment>
<keyword evidence="8 17" id="KW-0931">ER-Golgi transport</keyword>
<keyword evidence="13" id="KW-0479">Metal-binding</keyword>
<dbReference type="GO" id="GO:0000139">
    <property type="term" value="C:Golgi membrane"/>
    <property type="evidence" value="ECO:0007669"/>
    <property type="project" value="UniProtKB-SubCell"/>
</dbReference>
<reference evidence="18 19" key="1">
    <citation type="journal article" date="2020" name="G3 (Bethesda)">
        <title>Improved Reference Genome for Cyclotella cryptica CCMP332, a Model for Cell Wall Morphogenesis, Salinity Adaptation, and Lipid Production in Diatoms (Bacillariophyta).</title>
        <authorList>
            <person name="Roberts W.R."/>
            <person name="Downey K.M."/>
            <person name="Ruck E.C."/>
            <person name="Traller J.C."/>
            <person name="Alverson A.J."/>
        </authorList>
    </citation>
    <scope>NUCLEOTIDE SEQUENCE [LARGE SCALE GENOMIC DNA]</scope>
    <source>
        <strain evidence="18 19">CCMP332</strain>
    </source>
</reference>
<protein>
    <recommendedName>
        <fullName evidence="20">Small COPII coat GTPase SAR1</fullName>
    </recommendedName>
</protein>
<evidence type="ECO:0000256" key="12">
    <source>
        <dbReference type="ARBA" id="ARBA00023136"/>
    </source>
</evidence>
<keyword evidence="7 17" id="KW-0256">Endoplasmic reticulum</keyword>
<feature type="binding site" evidence="13">
    <location>
        <position position="130"/>
    </location>
    <ligand>
        <name>Mg(2+)</name>
        <dbReference type="ChEBI" id="CHEBI:18420"/>
    </ligand>
</feature>
<feature type="binding site" evidence="14">
    <location>
        <position position="134"/>
    </location>
    <ligand>
        <name>GTP</name>
        <dbReference type="ChEBI" id="CHEBI:37565"/>
    </ligand>
</feature>
<evidence type="ECO:0000313" key="19">
    <source>
        <dbReference type="Proteomes" id="UP001516023"/>
    </source>
</evidence>
<evidence type="ECO:0000256" key="3">
    <source>
        <dbReference type="ARBA" id="ARBA00007507"/>
    </source>
</evidence>
<comment type="caution">
    <text evidence="18">The sequence shown here is derived from an EMBL/GenBank/DDBJ whole genome shotgun (WGS) entry which is preliminary data.</text>
</comment>
<dbReference type="InterPro" id="IPR027417">
    <property type="entry name" value="P-loop_NTPase"/>
</dbReference>
<gene>
    <name evidence="18" type="ORF">HJC23_012244</name>
</gene>
<dbReference type="NCBIfam" id="TIGR00231">
    <property type="entry name" value="small_GTP"/>
    <property type="match status" value="1"/>
</dbReference>
<dbReference type="PANTHER" id="PTHR45684">
    <property type="entry name" value="RE74312P"/>
    <property type="match status" value="1"/>
</dbReference>
<feature type="binding site" evidence="16">
    <location>
        <position position="135"/>
    </location>
    <ligand>
        <name>Mg(2+)</name>
        <dbReference type="ChEBI" id="CHEBI:18420"/>
    </ligand>
</feature>
<feature type="binding site" evidence="15">
    <location>
        <position position="174"/>
    </location>
    <ligand>
        <name>GTP</name>
        <dbReference type="ChEBI" id="CHEBI:37565"/>
    </ligand>
</feature>
<organism evidence="18 19">
    <name type="scientific">Cyclotella cryptica</name>
    <dbReference type="NCBI Taxonomy" id="29204"/>
    <lineage>
        <taxon>Eukaryota</taxon>
        <taxon>Sar</taxon>
        <taxon>Stramenopiles</taxon>
        <taxon>Ochrophyta</taxon>
        <taxon>Bacillariophyta</taxon>
        <taxon>Coscinodiscophyceae</taxon>
        <taxon>Thalassiosirophycidae</taxon>
        <taxon>Stephanodiscales</taxon>
        <taxon>Stephanodiscaceae</taxon>
        <taxon>Cyclotella</taxon>
    </lineage>
</organism>
<evidence type="ECO:0008006" key="20">
    <source>
        <dbReference type="Google" id="ProtNLM"/>
    </source>
</evidence>
<dbReference type="AlphaFoldDB" id="A0ABD3PMG1"/>
<dbReference type="Gene3D" id="3.40.50.300">
    <property type="entry name" value="P-loop containing nucleotide triphosphate hydrolases"/>
    <property type="match status" value="1"/>
</dbReference>
<sequence length="293" mass="33051">MADAIPDDELGWCPNGIQQKTTWYGIAQDRVVPLRSDTIPLVDERPREDMIPRRRQLSLLASKSSNGHCLRLQRASASLPIPTRSQHSNPLPQLTITVDTIMFLVNWFYDTLASLGLYHKNAKILFLGLDNAGKTTLLHMLKENRVQAHVPTLHPNTDELIVGQLKLKTFDLGGHETARRLWQDYFTTVDGVVYLVDAIDRGRFPEAKKELDALLTSDELTDVPFLVLGNKIDMPSAASEEELKYALGLLDTYGKDTKPDKNSGVRPIEVFMCSVVRRMGYKDGFLWLSQFLS</sequence>
<feature type="binding site" evidence="14">
    <location>
        <position position="136"/>
    </location>
    <ligand>
        <name>GTP</name>
        <dbReference type="ChEBI" id="CHEBI:37565"/>
    </ligand>
</feature>
<evidence type="ECO:0000256" key="17">
    <source>
        <dbReference type="RuleBase" id="RU003926"/>
    </source>
</evidence>
<evidence type="ECO:0000256" key="7">
    <source>
        <dbReference type="ARBA" id="ARBA00022824"/>
    </source>
</evidence>
<dbReference type="GO" id="GO:0016787">
    <property type="term" value="F:hydrolase activity"/>
    <property type="evidence" value="ECO:0007669"/>
    <property type="project" value="UniProtKB-KW"/>
</dbReference>
<proteinExistence type="inferred from homology"/>
<dbReference type="InterPro" id="IPR005225">
    <property type="entry name" value="Small_GTP-bd"/>
</dbReference>
<keyword evidence="19" id="KW-1185">Reference proteome</keyword>
<dbReference type="FunFam" id="3.40.50.300:FF:000161">
    <property type="entry name" value="Small COPII coat GTPase"/>
    <property type="match status" value="1"/>
</dbReference>
<keyword evidence="9 17" id="KW-0653">Protein transport</keyword>
<dbReference type="Pfam" id="PF00025">
    <property type="entry name" value="Arf"/>
    <property type="match status" value="1"/>
</dbReference>
<evidence type="ECO:0000256" key="9">
    <source>
        <dbReference type="ARBA" id="ARBA00022927"/>
    </source>
</evidence>
<keyword evidence="13" id="KW-0460">Magnesium</keyword>
<evidence type="ECO:0000256" key="6">
    <source>
        <dbReference type="ARBA" id="ARBA00022801"/>
    </source>
</evidence>
<dbReference type="CDD" id="cd00879">
    <property type="entry name" value="Sar1"/>
    <property type="match status" value="1"/>
</dbReference>
<accession>A0ABD3PMG1</accession>
<feature type="binding site" evidence="14">
    <location>
        <position position="133"/>
    </location>
    <ligand>
        <name>GTP</name>
        <dbReference type="ChEBI" id="CHEBI:37565"/>
    </ligand>
</feature>
<name>A0ABD3PMG1_9STRA</name>
<evidence type="ECO:0000256" key="14">
    <source>
        <dbReference type="PIRSR" id="PIRSR606687-2"/>
    </source>
</evidence>
<dbReference type="Proteomes" id="UP001516023">
    <property type="component" value="Unassembled WGS sequence"/>
</dbReference>
<keyword evidence="11 15" id="KW-0342">GTP-binding</keyword>
<dbReference type="PROSITE" id="PS51417">
    <property type="entry name" value="ARF"/>
    <property type="match status" value="1"/>
</dbReference>
<dbReference type="InterPro" id="IPR006687">
    <property type="entry name" value="Small_GTPase_SAR1"/>
</dbReference>
<evidence type="ECO:0000256" key="11">
    <source>
        <dbReference type="ARBA" id="ARBA00023134"/>
    </source>
</evidence>
<evidence type="ECO:0000256" key="1">
    <source>
        <dbReference type="ARBA" id="ARBA00004395"/>
    </source>
</evidence>
<evidence type="ECO:0000313" key="18">
    <source>
        <dbReference type="EMBL" id="KAL3789155.1"/>
    </source>
</evidence>
<evidence type="ECO:0000256" key="2">
    <source>
        <dbReference type="ARBA" id="ARBA00004406"/>
    </source>
</evidence>
<keyword evidence="5 14" id="KW-0547">Nucleotide-binding</keyword>
<feature type="binding site" evidence="16">
    <location>
        <position position="152"/>
    </location>
    <ligand>
        <name>Mg(2+)</name>
        <dbReference type="ChEBI" id="CHEBI:18420"/>
    </ligand>
</feature>
<dbReference type="EMBL" id="JABMIG020000145">
    <property type="protein sequence ID" value="KAL3789155.1"/>
    <property type="molecule type" value="Genomic_DNA"/>
</dbReference>
<keyword evidence="6" id="KW-0378">Hydrolase</keyword>
<feature type="binding site" evidence="15">
    <location>
        <begin position="230"/>
        <end position="233"/>
    </location>
    <ligand>
        <name>GTP</name>
        <dbReference type="ChEBI" id="CHEBI:37565"/>
    </ligand>
</feature>
<keyword evidence="10 17" id="KW-0333">Golgi apparatus</keyword>
<feature type="binding site" evidence="14">
    <location>
        <position position="135"/>
    </location>
    <ligand>
        <name>GTP</name>
        <dbReference type="ChEBI" id="CHEBI:37565"/>
    </ligand>
</feature>
<keyword evidence="4 17" id="KW-0813">Transport</keyword>
<feature type="binding site" evidence="14">
    <location>
        <position position="231"/>
    </location>
    <ligand>
        <name>GTP</name>
        <dbReference type="ChEBI" id="CHEBI:37565"/>
    </ligand>
</feature>
<dbReference type="GO" id="GO:0015031">
    <property type="term" value="P:protein transport"/>
    <property type="evidence" value="ECO:0007669"/>
    <property type="project" value="UniProtKB-KW"/>
</dbReference>
<evidence type="ECO:0000256" key="16">
    <source>
        <dbReference type="PIRSR" id="PIRSR606689-2"/>
    </source>
</evidence>
<dbReference type="PRINTS" id="PR00328">
    <property type="entry name" value="SAR1GTPBP"/>
</dbReference>
<evidence type="ECO:0000256" key="5">
    <source>
        <dbReference type="ARBA" id="ARBA00022741"/>
    </source>
</evidence>
<dbReference type="GO" id="GO:0005525">
    <property type="term" value="F:GTP binding"/>
    <property type="evidence" value="ECO:0007669"/>
    <property type="project" value="UniProtKB-KW"/>
</dbReference>
<feature type="binding site" evidence="14">
    <location>
        <position position="233"/>
    </location>
    <ligand>
        <name>GTP</name>
        <dbReference type="ChEBI" id="CHEBI:37565"/>
    </ligand>
</feature>
<feature type="binding site" evidence="14">
    <location>
        <position position="276"/>
    </location>
    <ligand>
        <name>GTP</name>
        <dbReference type="ChEBI" id="CHEBI:37565"/>
    </ligand>
</feature>
<dbReference type="GO" id="GO:0016192">
    <property type="term" value="P:vesicle-mediated transport"/>
    <property type="evidence" value="ECO:0007669"/>
    <property type="project" value="UniProtKB-KW"/>
</dbReference>
<evidence type="ECO:0000256" key="10">
    <source>
        <dbReference type="ARBA" id="ARBA00023034"/>
    </source>
</evidence>
<dbReference type="PROSITE" id="PS51422">
    <property type="entry name" value="SAR1"/>
    <property type="match status" value="1"/>
</dbReference>
<keyword evidence="12" id="KW-0472">Membrane</keyword>
<dbReference type="InterPro" id="IPR006689">
    <property type="entry name" value="Small_GTPase_ARF/SAR"/>
</dbReference>
<feature type="binding site" evidence="14">
    <location>
        <position position="131"/>
    </location>
    <ligand>
        <name>GTP</name>
        <dbReference type="ChEBI" id="CHEBI:37565"/>
    </ligand>
</feature>
<evidence type="ECO:0000256" key="15">
    <source>
        <dbReference type="PIRSR" id="PIRSR606689-1"/>
    </source>
</evidence>
<dbReference type="GO" id="GO:0005789">
    <property type="term" value="C:endoplasmic reticulum membrane"/>
    <property type="evidence" value="ECO:0007669"/>
    <property type="project" value="UniProtKB-SubCell"/>
</dbReference>
<feature type="binding site" evidence="15">
    <location>
        <begin position="128"/>
        <end position="135"/>
    </location>
    <ligand>
        <name>GTP</name>
        <dbReference type="ChEBI" id="CHEBI:37565"/>
    </ligand>
</feature>
<dbReference type="SUPFAM" id="SSF52540">
    <property type="entry name" value="P-loop containing nucleoside triphosphate hydrolases"/>
    <property type="match status" value="1"/>
</dbReference>
<feature type="binding site" evidence="14">
    <location>
        <position position="230"/>
    </location>
    <ligand>
        <name>GTP</name>
        <dbReference type="ChEBI" id="CHEBI:37565"/>
    </ligand>
</feature>
<dbReference type="SMART" id="SM00178">
    <property type="entry name" value="SAR"/>
    <property type="match status" value="1"/>
</dbReference>
<evidence type="ECO:0000256" key="4">
    <source>
        <dbReference type="ARBA" id="ARBA00022448"/>
    </source>
</evidence>
<evidence type="ECO:0000256" key="8">
    <source>
        <dbReference type="ARBA" id="ARBA00022892"/>
    </source>
</evidence>